<dbReference type="KEGG" id="sapo:SAPIO_CDS3221"/>
<dbReference type="VEuPathDB" id="FungiDB:SAPIO_CDS3221"/>
<protein>
    <submittedName>
        <fullName evidence="2">NADH:ubiquinone reductase (H(+)-translocating)</fullName>
        <ecNumber evidence="2">1.6.5.3</ecNumber>
        <ecNumber evidence="2">1.6.99.3</ecNumber>
    </submittedName>
</protein>
<organism evidence="2 3">
    <name type="scientific">Pseudallescheria apiosperma</name>
    <name type="common">Scedosporium apiospermum</name>
    <dbReference type="NCBI Taxonomy" id="563466"/>
    <lineage>
        <taxon>Eukaryota</taxon>
        <taxon>Fungi</taxon>
        <taxon>Dikarya</taxon>
        <taxon>Ascomycota</taxon>
        <taxon>Pezizomycotina</taxon>
        <taxon>Sordariomycetes</taxon>
        <taxon>Hypocreomycetidae</taxon>
        <taxon>Microascales</taxon>
        <taxon>Microascaceae</taxon>
        <taxon>Scedosporium</taxon>
    </lineage>
</organism>
<dbReference type="GO" id="GO:0016491">
    <property type="term" value="F:oxidoreductase activity"/>
    <property type="evidence" value="ECO:0007669"/>
    <property type="project" value="UniProtKB-KW"/>
</dbReference>
<dbReference type="EMBL" id="JOWA01000088">
    <property type="protein sequence ID" value="KEZ44272.1"/>
    <property type="molecule type" value="Genomic_DNA"/>
</dbReference>
<dbReference type="GeneID" id="27722293"/>
<reference evidence="2 3" key="1">
    <citation type="journal article" date="2014" name="Genome Announc.">
        <title>Draft genome sequence of the pathogenic fungus Scedosporium apiospermum.</title>
        <authorList>
            <person name="Vandeputte P."/>
            <person name="Ghamrawi S."/>
            <person name="Rechenmann M."/>
            <person name="Iltis A."/>
            <person name="Giraud S."/>
            <person name="Fleury M."/>
            <person name="Thornton C."/>
            <person name="Delhaes L."/>
            <person name="Meyer W."/>
            <person name="Papon N."/>
            <person name="Bouchara J.P."/>
        </authorList>
    </citation>
    <scope>NUCLEOTIDE SEQUENCE [LARGE SCALE GENOMIC DNA]</scope>
    <source>
        <strain evidence="2 3">IHEM 14462</strain>
    </source>
</reference>
<dbReference type="AlphaFoldDB" id="A0A084GAB0"/>
<accession>A0A084GAB0</accession>
<proteinExistence type="predicted"/>
<keyword evidence="2" id="KW-0830">Ubiquinone</keyword>
<evidence type="ECO:0000313" key="2">
    <source>
        <dbReference type="EMBL" id="KEZ44272.1"/>
    </source>
</evidence>
<evidence type="ECO:0000313" key="3">
    <source>
        <dbReference type="Proteomes" id="UP000028545"/>
    </source>
</evidence>
<dbReference type="InterPro" id="IPR034444">
    <property type="entry name" value="Nuo17.8"/>
</dbReference>
<dbReference type="PANTHER" id="PTHR42100:SF1">
    <property type="entry name" value="OXIDOREDUCTASE 178 KDA SUBUNIT, PUTATIVE (AFU_ORTHOLOGUE AFUA_8G04320)-RELATED"/>
    <property type="match status" value="1"/>
</dbReference>
<keyword evidence="2" id="KW-0560">Oxidoreductase</keyword>
<dbReference type="PANTHER" id="PTHR42100">
    <property type="entry name" value="OXIDOREDUCTASE 178 KDA SUBUNIT, PUTATIVE (AFU_ORTHOLOGUE AFUA_8G04320)-RELATED"/>
    <property type="match status" value="1"/>
</dbReference>
<evidence type="ECO:0000256" key="1">
    <source>
        <dbReference type="SAM" id="MobiDB-lite"/>
    </source>
</evidence>
<feature type="region of interest" description="Disordered" evidence="1">
    <location>
        <begin position="155"/>
        <end position="175"/>
    </location>
</feature>
<dbReference type="RefSeq" id="XP_016644071.1">
    <property type="nucleotide sequence ID" value="XM_016786065.1"/>
</dbReference>
<gene>
    <name evidence="2" type="ORF">SAPIO_CDS3221</name>
</gene>
<sequence length="175" mass="19681">MLALRQKAARVALRPTQFSRATRRYASGGHHHEHASADEPLGTGLIITVAALPAGCLLYFAARRGENGEEPALTRWLRKYQSLNEVWLERNTLHSQAVQQAAADKLLFLTAPRSTNYELRFPEIIQSHSPRNVVAGSLINIDAVTERYRKQHYEEEERKAKKLAAKQQAEAAEKA</sequence>
<feature type="compositionally biased region" description="Low complexity" evidence="1">
    <location>
        <begin position="165"/>
        <end position="175"/>
    </location>
</feature>
<name>A0A084GAB0_PSEDA</name>
<comment type="caution">
    <text evidence="2">The sequence shown here is derived from an EMBL/GenBank/DDBJ whole genome shotgun (WGS) entry which is preliminary data.</text>
</comment>
<dbReference type="EC" id="1.6.99.3" evidence="2"/>
<dbReference type="Proteomes" id="UP000028545">
    <property type="component" value="Unassembled WGS sequence"/>
</dbReference>
<dbReference type="GO" id="GO:0005739">
    <property type="term" value="C:mitochondrion"/>
    <property type="evidence" value="ECO:0007669"/>
    <property type="project" value="InterPro"/>
</dbReference>
<dbReference type="OMA" id="RNIQAGH"/>
<keyword evidence="3" id="KW-1185">Reference proteome</keyword>
<dbReference type="HOGENOM" id="CLU_095735_0_1_1"/>
<dbReference type="EC" id="1.6.5.3" evidence="2"/>
<dbReference type="OrthoDB" id="2120038at2759"/>